<feature type="compositionally biased region" description="Polar residues" evidence="1">
    <location>
        <begin position="39"/>
        <end position="48"/>
    </location>
</feature>
<evidence type="ECO:0000256" key="2">
    <source>
        <dbReference type="SAM" id="SignalP"/>
    </source>
</evidence>
<feature type="non-terminal residue" evidence="3">
    <location>
        <position position="73"/>
    </location>
</feature>
<feature type="region of interest" description="Disordered" evidence="1">
    <location>
        <begin position="39"/>
        <end position="73"/>
    </location>
</feature>
<reference evidence="3 4" key="1">
    <citation type="submission" date="2018-09" db="EMBL/GenBank/DDBJ databases">
        <title>Genomic investigation of the strawberry pathogen Phytophthora fragariae indicates pathogenicity is determined by transcriptional variation in three key races.</title>
        <authorList>
            <person name="Adams T.M."/>
            <person name="Armitage A.D."/>
            <person name="Sobczyk M.K."/>
            <person name="Bates H.J."/>
            <person name="Dunwell J.M."/>
            <person name="Nellist C.F."/>
            <person name="Harrison R.J."/>
        </authorList>
    </citation>
    <scope>NUCLEOTIDE SEQUENCE [LARGE SCALE GENOMIC DNA]</scope>
    <source>
        <strain evidence="3 4">NOV-77</strain>
    </source>
</reference>
<keyword evidence="2" id="KW-0732">Signal</keyword>
<evidence type="ECO:0000313" key="4">
    <source>
        <dbReference type="Proteomes" id="UP000486351"/>
    </source>
</evidence>
<accession>A0A6G0Q4M6</accession>
<evidence type="ECO:0000313" key="3">
    <source>
        <dbReference type="EMBL" id="KAE9269905.1"/>
    </source>
</evidence>
<comment type="caution">
    <text evidence="3">The sequence shown here is derived from an EMBL/GenBank/DDBJ whole genome shotgun (WGS) entry which is preliminary data.</text>
</comment>
<feature type="chain" id="PRO_5026199314" description="RxLR effector protein" evidence="2">
    <location>
        <begin position="24"/>
        <end position="73"/>
    </location>
</feature>
<dbReference type="AlphaFoldDB" id="A0A6G0Q4M6"/>
<organism evidence="3 4">
    <name type="scientific">Phytophthora fragariae</name>
    <dbReference type="NCBI Taxonomy" id="53985"/>
    <lineage>
        <taxon>Eukaryota</taxon>
        <taxon>Sar</taxon>
        <taxon>Stramenopiles</taxon>
        <taxon>Oomycota</taxon>
        <taxon>Peronosporomycetes</taxon>
        <taxon>Peronosporales</taxon>
        <taxon>Peronosporaceae</taxon>
        <taxon>Phytophthora</taxon>
    </lineage>
</organism>
<dbReference type="EMBL" id="QXFY01006075">
    <property type="protein sequence ID" value="KAE9269905.1"/>
    <property type="molecule type" value="Genomic_DNA"/>
</dbReference>
<dbReference type="Proteomes" id="UP000486351">
    <property type="component" value="Unassembled WGS sequence"/>
</dbReference>
<sequence length="73" mass="7971">MHRFPDPSAQVLIILVQSLRVTALRFAAPAFRAVRTTSSRLACSSGGSPSARRELRVASSRSRPSRPASRMSF</sequence>
<evidence type="ECO:0008006" key="5">
    <source>
        <dbReference type="Google" id="ProtNLM"/>
    </source>
</evidence>
<protein>
    <recommendedName>
        <fullName evidence="5">RxLR effector protein</fullName>
    </recommendedName>
</protein>
<gene>
    <name evidence="3" type="ORF">PF008_g30743</name>
</gene>
<proteinExistence type="predicted"/>
<feature type="compositionally biased region" description="Low complexity" evidence="1">
    <location>
        <begin position="57"/>
        <end position="73"/>
    </location>
</feature>
<name>A0A6G0Q4M6_9STRA</name>
<feature type="signal peptide" evidence="2">
    <location>
        <begin position="1"/>
        <end position="23"/>
    </location>
</feature>
<evidence type="ECO:0000256" key="1">
    <source>
        <dbReference type="SAM" id="MobiDB-lite"/>
    </source>
</evidence>